<gene>
    <name evidence="3" type="ORF">A4G28_17240</name>
</gene>
<dbReference type="SUPFAM" id="SSF51556">
    <property type="entry name" value="Metallo-dependent hydrolases"/>
    <property type="match status" value="1"/>
</dbReference>
<dbReference type="InterPro" id="IPR006680">
    <property type="entry name" value="Amidohydro-rel"/>
</dbReference>
<feature type="domain" description="Amidohydrolase-related" evidence="2">
    <location>
        <begin position="73"/>
        <end position="282"/>
    </location>
</feature>
<dbReference type="EMBL" id="LWCI01000165">
    <property type="protein sequence ID" value="KZS57140.1"/>
    <property type="molecule type" value="Genomic_DNA"/>
</dbReference>
<evidence type="ECO:0000313" key="4">
    <source>
        <dbReference type="Proteomes" id="UP000077342"/>
    </source>
</evidence>
<dbReference type="AlphaFoldDB" id="A0A163V9W2"/>
<dbReference type="Proteomes" id="UP000077342">
    <property type="component" value="Unassembled WGS sequence"/>
</dbReference>
<dbReference type="Gene3D" id="3.20.20.140">
    <property type="entry name" value="Metal-dependent hydrolases"/>
    <property type="match status" value="1"/>
</dbReference>
<dbReference type="GO" id="GO:0016787">
    <property type="term" value="F:hydrolase activity"/>
    <property type="evidence" value="ECO:0007669"/>
    <property type="project" value="InterPro"/>
</dbReference>
<dbReference type="InterPro" id="IPR032465">
    <property type="entry name" value="ACMSD"/>
</dbReference>
<dbReference type="PANTHER" id="PTHR21240:SF19">
    <property type="entry name" value="CATALYTIC_ HYDROLASE"/>
    <property type="match status" value="1"/>
</dbReference>
<keyword evidence="1" id="KW-0456">Lyase</keyword>
<reference evidence="4" key="1">
    <citation type="submission" date="2016-04" db="EMBL/GenBank/DDBJ databases">
        <authorList>
            <person name="Strapagiel D."/>
            <person name="Borowka P."/>
            <person name="Marciniak B."/>
            <person name="Bakula Z."/>
            <person name="Van Ingen J."/>
            <person name="Safianowska A."/>
            <person name="Dziadek J."/>
            <person name="Jagielski T."/>
        </authorList>
    </citation>
    <scope>NUCLEOTIDE SEQUENCE [LARGE SCALE GENOMIC DNA]</scope>
    <source>
        <strain evidence="4">1010001458</strain>
    </source>
</reference>
<evidence type="ECO:0000259" key="2">
    <source>
        <dbReference type="Pfam" id="PF04909"/>
    </source>
</evidence>
<dbReference type="InterPro" id="IPR032466">
    <property type="entry name" value="Metal_Hydrolase"/>
</dbReference>
<dbReference type="GO" id="GO:0016831">
    <property type="term" value="F:carboxy-lyase activity"/>
    <property type="evidence" value="ECO:0007669"/>
    <property type="project" value="InterPro"/>
</dbReference>
<dbReference type="PANTHER" id="PTHR21240">
    <property type="entry name" value="2-AMINO-3-CARBOXYLMUCONATE-6-SEMIALDEHYDE DECARBOXYLASE"/>
    <property type="match status" value="1"/>
</dbReference>
<evidence type="ECO:0000256" key="1">
    <source>
        <dbReference type="ARBA" id="ARBA00023239"/>
    </source>
</evidence>
<dbReference type="RefSeq" id="WP_082277397.1">
    <property type="nucleotide sequence ID" value="NZ_CP089224.1"/>
</dbReference>
<keyword evidence="4" id="KW-1185">Reference proteome</keyword>
<protein>
    <recommendedName>
        <fullName evidence="2">Amidohydrolase-related domain-containing protein</fullName>
    </recommendedName>
</protein>
<organism evidence="3 4">
    <name type="scientific">Mycobacterium ostraviense</name>
    <dbReference type="NCBI Taxonomy" id="2738409"/>
    <lineage>
        <taxon>Bacteria</taxon>
        <taxon>Bacillati</taxon>
        <taxon>Actinomycetota</taxon>
        <taxon>Actinomycetes</taxon>
        <taxon>Mycobacteriales</taxon>
        <taxon>Mycobacteriaceae</taxon>
        <taxon>Mycobacterium</taxon>
    </lineage>
</organism>
<accession>A0A163V9W2</accession>
<sequence length="284" mass="32083">MTDRVHAIDAWMTIAGPGTADRWPDPFWHIFAKYGVAERFRRGFTLDEVLAEMDAADVEWGVASSFKFLDTWVVDNDETAAYVAKAPDRLIGCCTVDIRDPVPAMRELRRCVEELGMRAVRLEPYQYGDGRTTAPPPTDRMYWPIYVACCEYGIPVAIQVGHTGPLLPSECGRPIYLDEVALTFPELTIVGTHVGNPWEEEMMILAWKHPNVYVETSARPARRWSPSLREFAGGWGQDKLIWGTDYPLLPFDRTVDDVYDCGFSDTATRKILRTNAARVFGLDA</sequence>
<proteinExistence type="predicted"/>
<name>A0A163V9W2_9MYCO</name>
<comment type="caution">
    <text evidence="3">The sequence shown here is derived from an EMBL/GenBank/DDBJ whole genome shotgun (WGS) entry which is preliminary data.</text>
</comment>
<dbReference type="Pfam" id="PF04909">
    <property type="entry name" value="Amidohydro_2"/>
    <property type="match status" value="1"/>
</dbReference>
<evidence type="ECO:0000313" key="3">
    <source>
        <dbReference type="EMBL" id="KZS57140.1"/>
    </source>
</evidence>